<feature type="signal peptide" evidence="2">
    <location>
        <begin position="1"/>
        <end position="25"/>
    </location>
</feature>
<dbReference type="AlphaFoldDB" id="H9UJJ2"/>
<dbReference type="InterPro" id="IPR046357">
    <property type="entry name" value="PPIase_dom_sf"/>
</dbReference>
<dbReference type="SUPFAM" id="SSF54534">
    <property type="entry name" value="FKBP-like"/>
    <property type="match status" value="1"/>
</dbReference>
<gene>
    <name evidence="4" type="ordered locus">Spiaf_1627</name>
</gene>
<dbReference type="SUPFAM" id="SSF109998">
    <property type="entry name" value="Triger factor/SurA peptide-binding domain-like"/>
    <property type="match status" value="1"/>
</dbReference>
<dbReference type="PROSITE" id="PS50198">
    <property type="entry name" value="PPIC_PPIASE_2"/>
    <property type="match status" value="1"/>
</dbReference>
<dbReference type="Proteomes" id="UP000007383">
    <property type="component" value="Chromosome"/>
</dbReference>
<dbReference type="Pfam" id="PF13145">
    <property type="entry name" value="Rotamase_2"/>
    <property type="match status" value="1"/>
</dbReference>
<dbReference type="PATRIC" id="fig|889378.3.peg.1614"/>
<dbReference type="GO" id="GO:0003755">
    <property type="term" value="F:peptidyl-prolyl cis-trans isomerase activity"/>
    <property type="evidence" value="ECO:0007669"/>
    <property type="project" value="UniProtKB-KW"/>
</dbReference>
<dbReference type="OrthoDB" id="370337at2"/>
<dbReference type="STRING" id="889378.Spiaf_1627"/>
<evidence type="ECO:0000313" key="5">
    <source>
        <dbReference type="Proteomes" id="UP000007383"/>
    </source>
</evidence>
<dbReference type="PANTHER" id="PTHR47245:SF2">
    <property type="entry name" value="PEPTIDYL-PROLYL CIS-TRANS ISOMERASE HP_0175-RELATED"/>
    <property type="match status" value="1"/>
</dbReference>
<dbReference type="PANTHER" id="PTHR47245">
    <property type="entry name" value="PEPTIDYLPROLYL ISOMERASE"/>
    <property type="match status" value="1"/>
</dbReference>
<dbReference type="HOGENOM" id="CLU_034646_2_0_12"/>
<evidence type="ECO:0000259" key="3">
    <source>
        <dbReference type="PROSITE" id="PS50198"/>
    </source>
</evidence>
<dbReference type="RefSeq" id="WP_014455668.1">
    <property type="nucleotide sequence ID" value="NC_017098.1"/>
</dbReference>
<organism evidence="4 5">
    <name type="scientific">Spirochaeta africana (strain ATCC 700263 / DSM 8902 / Z-7692)</name>
    <dbReference type="NCBI Taxonomy" id="889378"/>
    <lineage>
        <taxon>Bacteria</taxon>
        <taxon>Pseudomonadati</taxon>
        <taxon>Spirochaetota</taxon>
        <taxon>Spirochaetia</taxon>
        <taxon>Spirochaetales</taxon>
        <taxon>Spirochaetaceae</taxon>
        <taxon>Spirochaeta</taxon>
    </lineage>
</organism>
<keyword evidence="1" id="KW-0697">Rotamase</keyword>
<accession>H9UJJ2</accession>
<keyword evidence="2" id="KW-0732">Signal</keyword>
<dbReference type="EMBL" id="CP003282">
    <property type="protein sequence ID" value="AFG37685.1"/>
    <property type="molecule type" value="Genomic_DNA"/>
</dbReference>
<sequence>MQNTTRYFFSFMILFALLGAAPIYAQVLDTPVATVRLTETTVVTQRQLRDEIRMFEQQLRRSLSQEQRREVLDAKVNEILLRQGAARDGIRVTDSEINAAINQQRSQLGAQVSDSQFRQLVENQTGMSWDEYRQEIRNTLIQQRYVVESKQDVFEQLQEPSESDIRRVYEENETSFLNPSMRGFTHIFFDTRNVDDDQKDAARRRADRLYREIRSGERSFQNAVNYANDASDIQAGDFGYIQRGDQQAQSLLGRSFIDAVFELEEDQVSRVIESNLGFHIVRVTDKRSPRLLGLDDPVYPGQSMTVRTHIAQYIMQEQQQALLEQALEELIAELREDADINIFEDNLTW</sequence>
<dbReference type="InterPro" id="IPR050245">
    <property type="entry name" value="PrsA_foldase"/>
</dbReference>
<feature type="chain" id="PRO_5007915374" evidence="2">
    <location>
        <begin position="26"/>
        <end position="349"/>
    </location>
</feature>
<name>H9UJJ2_SPIAZ</name>
<dbReference type="Gene3D" id="1.10.4030.10">
    <property type="entry name" value="Porin chaperone SurA, peptide-binding domain"/>
    <property type="match status" value="1"/>
</dbReference>
<reference evidence="5" key="1">
    <citation type="journal article" date="2013" name="Stand. Genomic Sci.">
        <title>Complete genome sequence of the halophilic bacterium Spirochaeta africana type strain (Z-7692(T)) from the alkaline Lake Magadi in the East African Rift.</title>
        <authorList>
            <person name="Liolos K."/>
            <person name="Abt B."/>
            <person name="Scheuner C."/>
            <person name="Teshima H."/>
            <person name="Held B."/>
            <person name="Lapidus A."/>
            <person name="Nolan M."/>
            <person name="Lucas S."/>
            <person name="Deshpande S."/>
            <person name="Cheng J.F."/>
            <person name="Tapia R."/>
            <person name="Goodwin L.A."/>
            <person name="Pitluck S."/>
            <person name="Pagani I."/>
            <person name="Ivanova N."/>
            <person name="Mavromatis K."/>
            <person name="Mikhailova N."/>
            <person name="Huntemann M."/>
            <person name="Pati A."/>
            <person name="Chen A."/>
            <person name="Palaniappan K."/>
            <person name="Land M."/>
            <person name="Rohde M."/>
            <person name="Tindall B.J."/>
            <person name="Detter J.C."/>
            <person name="Goker M."/>
            <person name="Bristow J."/>
            <person name="Eisen J.A."/>
            <person name="Markowitz V."/>
            <person name="Hugenholtz P."/>
            <person name="Woyke T."/>
            <person name="Klenk H.P."/>
            <person name="Kyrpides N.C."/>
        </authorList>
    </citation>
    <scope>NUCLEOTIDE SEQUENCE</scope>
    <source>
        <strain evidence="5">ATCC 700263 / DSM 8902 / Z-7692</strain>
    </source>
</reference>
<evidence type="ECO:0000313" key="4">
    <source>
        <dbReference type="EMBL" id="AFG37685.1"/>
    </source>
</evidence>
<dbReference type="KEGG" id="sfc:Spiaf_1627"/>
<dbReference type="InterPro" id="IPR000297">
    <property type="entry name" value="PPIase_PpiC"/>
</dbReference>
<evidence type="ECO:0000256" key="1">
    <source>
        <dbReference type="PROSITE-ProRule" id="PRU00278"/>
    </source>
</evidence>
<keyword evidence="5" id="KW-1185">Reference proteome</keyword>
<dbReference type="eggNOG" id="COG0760">
    <property type="taxonomic scope" value="Bacteria"/>
</dbReference>
<dbReference type="Pfam" id="PF13624">
    <property type="entry name" value="SurA_N_3"/>
    <property type="match status" value="1"/>
</dbReference>
<evidence type="ECO:0000256" key="2">
    <source>
        <dbReference type="SAM" id="SignalP"/>
    </source>
</evidence>
<protein>
    <submittedName>
        <fullName evidence="4">Parvulin-like peptidyl-prolyl isomerase</fullName>
    </submittedName>
</protein>
<proteinExistence type="predicted"/>
<keyword evidence="1 4" id="KW-0413">Isomerase</keyword>
<feature type="domain" description="PpiC" evidence="3">
    <location>
        <begin position="179"/>
        <end position="285"/>
    </location>
</feature>
<dbReference type="InterPro" id="IPR027304">
    <property type="entry name" value="Trigger_fact/SurA_dom_sf"/>
</dbReference>
<dbReference type="Gene3D" id="3.10.50.40">
    <property type="match status" value="1"/>
</dbReference>